<gene>
    <name evidence="1" type="ORF">F6X38_20035</name>
</gene>
<dbReference type="EMBL" id="VZDO01000020">
    <property type="protein sequence ID" value="KAB0676863.1"/>
    <property type="molecule type" value="Genomic_DNA"/>
</dbReference>
<dbReference type="Gene3D" id="1.25.40.10">
    <property type="entry name" value="Tetratricopeptide repeat domain"/>
    <property type="match status" value="1"/>
</dbReference>
<dbReference type="Proteomes" id="UP000432089">
    <property type="component" value="Unassembled WGS sequence"/>
</dbReference>
<reference evidence="1 2" key="1">
    <citation type="submission" date="2019-09" db="EMBL/GenBank/DDBJ databases">
        <title>YIM 132180 draft genome.</title>
        <authorList>
            <person name="Zhang K."/>
        </authorList>
    </citation>
    <scope>NUCLEOTIDE SEQUENCE [LARGE SCALE GENOMIC DNA]</scope>
    <source>
        <strain evidence="1 2">YIM 132180</strain>
    </source>
</reference>
<protein>
    <submittedName>
        <fullName evidence="1">Uncharacterized protein</fullName>
    </submittedName>
</protein>
<dbReference type="SUPFAM" id="SSF48452">
    <property type="entry name" value="TPR-like"/>
    <property type="match status" value="1"/>
</dbReference>
<proteinExistence type="predicted"/>
<evidence type="ECO:0000313" key="2">
    <source>
        <dbReference type="Proteomes" id="UP000432089"/>
    </source>
</evidence>
<dbReference type="InterPro" id="IPR011990">
    <property type="entry name" value="TPR-like_helical_dom_sf"/>
</dbReference>
<name>A0A7V7PL37_9HYPH</name>
<dbReference type="AlphaFoldDB" id="A0A7V7PL37"/>
<dbReference type="RefSeq" id="WP_150972885.1">
    <property type="nucleotide sequence ID" value="NZ_VZDO01000020.1"/>
</dbReference>
<sequence length="154" mass="16135">MPENPSLDFTQPGALLAALGLRSGDLDAGLTVGANLRRKGEGIEALRLFATMALCEPTNFSYQLALADCAAELDQPYLAIQAAAVLITLEPKDPRGYFISGRSCLQANLPAEAREDLSRAVSLSEAAGIAPLADECRRLLAALDTAPQPAAQVA</sequence>
<evidence type="ECO:0000313" key="1">
    <source>
        <dbReference type="EMBL" id="KAB0676863.1"/>
    </source>
</evidence>
<organism evidence="1 2">
    <name type="scientific">Plantimonas leprariae</name>
    <dbReference type="NCBI Taxonomy" id="2615207"/>
    <lineage>
        <taxon>Bacteria</taxon>
        <taxon>Pseudomonadati</taxon>
        <taxon>Pseudomonadota</taxon>
        <taxon>Alphaproteobacteria</taxon>
        <taxon>Hyphomicrobiales</taxon>
        <taxon>Aurantimonadaceae</taxon>
        <taxon>Plantimonas</taxon>
    </lineage>
</organism>
<accession>A0A7V7PL37</accession>
<keyword evidence="2" id="KW-1185">Reference proteome</keyword>
<comment type="caution">
    <text evidence="1">The sequence shown here is derived from an EMBL/GenBank/DDBJ whole genome shotgun (WGS) entry which is preliminary data.</text>
</comment>